<dbReference type="EMBL" id="DXFG01000055">
    <property type="protein sequence ID" value="HIX36756.1"/>
    <property type="molecule type" value="Genomic_DNA"/>
</dbReference>
<gene>
    <name evidence="1" type="ORF">H9738_02640</name>
</gene>
<reference evidence="1" key="2">
    <citation type="submission" date="2021-04" db="EMBL/GenBank/DDBJ databases">
        <authorList>
            <person name="Gilroy R."/>
        </authorList>
    </citation>
    <scope>NUCLEOTIDE SEQUENCE</scope>
    <source>
        <strain evidence="1">ChiHjej12B11-1927</strain>
    </source>
</reference>
<proteinExistence type="predicted"/>
<dbReference type="Proteomes" id="UP000824230">
    <property type="component" value="Unassembled WGS sequence"/>
</dbReference>
<evidence type="ECO:0000313" key="1">
    <source>
        <dbReference type="EMBL" id="HIX36756.1"/>
    </source>
</evidence>
<name>A0A9D2ALR6_9FIRM</name>
<dbReference type="AlphaFoldDB" id="A0A9D2ALR6"/>
<evidence type="ECO:0000313" key="2">
    <source>
        <dbReference type="Proteomes" id="UP000824230"/>
    </source>
</evidence>
<reference evidence="1" key="1">
    <citation type="journal article" date="2021" name="PeerJ">
        <title>Extensive microbial diversity within the chicken gut microbiome revealed by metagenomics and culture.</title>
        <authorList>
            <person name="Gilroy R."/>
            <person name="Ravi A."/>
            <person name="Getino M."/>
            <person name="Pursley I."/>
            <person name="Horton D.L."/>
            <person name="Alikhan N.F."/>
            <person name="Baker D."/>
            <person name="Gharbi K."/>
            <person name="Hall N."/>
            <person name="Watson M."/>
            <person name="Adriaenssens E.M."/>
            <person name="Foster-Nyarko E."/>
            <person name="Jarju S."/>
            <person name="Secka A."/>
            <person name="Antonio M."/>
            <person name="Oren A."/>
            <person name="Chaudhuri R.R."/>
            <person name="La Ragione R."/>
            <person name="Hildebrand F."/>
            <person name="Pallen M.J."/>
        </authorList>
    </citation>
    <scope>NUCLEOTIDE SEQUENCE</scope>
    <source>
        <strain evidence="1">ChiHjej12B11-1927</strain>
    </source>
</reference>
<accession>A0A9D2ALR6</accession>
<organism evidence="1 2">
    <name type="scientific">Candidatus Blautia pullistercoris</name>
    <dbReference type="NCBI Taxonomy" id="2838499"/>
    <lineage>
        <taxon>Bacteria</taxon>
        <taxon>Bacillati</taxon>
        <taxon>Bacillota</taxon>
        <taxon>Clostridia</taxon>
        <taxon>Lachnospirales</taxon>
        <taxon>Lachnospiraceae</taxon>
        <taxon>Blautia</taxon>
    </lineage>
</organism>
<sequence length="140" mass="16137">MKIKKRWLTVILILAVAAIAAILLMKNYFEATSLKEYVPGLRACREVSVWEITENNYEEGEEIQCTSQKTEQLLEILEHSRILITGKIPDEEQINYIIYLYDEGGDEVLSLGIYGNEVWTEMGRLNNAKDVCQWMEDCGK</sequence>
<comment type="caution">
    <text evidence="1">The sequence shown here is derived from an EMBL/GenBank/DDBJ whole genome shotgun (WGS) entry which is preliminary data.</text>
</comment>
<protein>
    <submittedName>
        <fullName evidence="1">Uncharacterized protein</fullName>
    </submittedName>
</protein>